<dbReference type="InterPro" id="IPR036249">
    <property type="entry name" value="Thioredoxin-like_sf"/>
</dbReference>
<keyword evidence="2" id="KW-0732">Signal</keyword>
<dbReference type="Gene3D" id="3.40.30.10">
    <property type="entry name" value="Glutaredoxin"/>
    <property type="match status" value="1"/>
</dbReference>
<feature type="chain" id="PRO_5036949591" description="Thioredoxin domain-containing protein" evidence="2">
    <location>
        <begin position="22"/>
        <end position="490"/>
    </location>
</feature>
<dbReference type="PROSITE" id="PS00194">
    <property type="entry name" value="THIOREDOXIN_1"/>
    <property type="match status" value="1"/>
</dbReference>
<feature type="signal peptide" evidence="2">
    <location>
        <begin position="1"/>
        <end position="21"/>
    </location>
</feature>
<reference evidence="4" key="2">
    <citation type="submission" date="2020-09" db="EMBL/GenBank/DDBJ databases">
        <authorList>
            <person name="Sun Q."/>
            <person name="Zhou Y."/>
        </authorList>
    </citation>
    <scope>NUCLEOTIDE SEQUENCE</scope>
    <source>
        <strain evidence="4">CGMCC 1.15290</strain>
    </source>
</reference>
<name>A0A917J2D3_9BACT</name>
<feature type="domain" description="Thioredoxin" evidence="3">
    <location>
        <begin position="335"/>
        <end position="488"/>
    </location>
</feature>
<keyword evidence="5" id="KW-1185">Reference proteome</keyword>
<reference evidence="4" key="1">
    <citation type="journal article" date="2014" name="Int. J. Syst. Evol. Microbiol.">
        <title>Complete genome sequence of Corynebacterium casei LMG S-19264T (=DSM 44701T), isolated from a smear-ripened cheese.</title>
        <authorList>
            <consortium name="US DOE Joint Genome Institute (JGI-PGF)"/>
            <person name="Walter F."/>
            <person name="Albersmeier A."/>
            <person name="Kalinowski J."/>
            <person name="Ruckert C."/>
        </authorList>
    </citation>
    <scope>NUCLEOTIDE SEQUENCE</scope>
    <source>
        <strain evidence="4">CGMCC 1.15290</strain>
    </source>
</reference>
<dbReference type="GO" id="GO:0006950">
    <property type="term" value="P:response to stress"/>
    <property type="evidence" value="ECO:0007669"/>
    <property type="project" value="UniProtKB-ARBA"/>
</dbReference>
<dbReference type="Proteomes" id="UP000627292">
    <property type="component" value="Unassembled WGS sequence"/>
</dbReference>
<dbReference type="Pfam" id="PF00578">
    <property type="entry name" value="AhpC-TSA"/>
    <property type="match status" value="1"/>
</dbReference>
<gene>
    <name evidence="4" type="ORF">GCM10011379_48540</name>
</gene>
<dbReference type="SUPFAM" id="SSF52833">
    <property type="entry name" value="Thioredoxin-like"/>
    <property type="match status" value="1"/>
</dbReference>
<dbReference type="CDD" id="cd02966">
    <property type="entry name" value="TlpA_like_family"/>
    <property type="match status" value="1"/>
</dbReference>
<evidence type="ECO:0000313" key="4">
    <source>
        <dbReference type="EMBL" id="GGH79332.1"/>
    </source>
</evidence>
<evidence type="ECO:0000259" key="3">
    <source>
        <dbReference type="PROSITE" id="PS51352"/>
    </source>
</evidence>
<dbReference type="PANTHER" id="PTHR42852:SF17">
    <property type="entry name" value="THIOREDOXIN-LIKE PROTEIN HI_1115"/>
    <property type="match status" value="1"/>
</dbReference>
<evidence type="ECO:0000256" key="1">
    <source>
        <dbReference type="ARBA" id="ARBA00023284"/>
    </source>
</evidence>
<dbReference type="EMBL" id="BMIB01000005">
    <property type="protein sequence ID" value="GGH79332.1"/>
    <property type="molecule type" value="Genomic_DNA"/>
</dbReference>
<dbReference type="InterPro" id="IPR011990">
    <property type="entry name" value="TPR-like_helical_dom_sf"/>
</dbReference>
<dbReference type="AlphaFoldDB" id="A0A917J2D3"/>
<accession>A0A917J2D3</accession>
<dbReference type="RefSeq" id="WP_188957376.1">
    <property type="nucleotide sequence ID" value="NZ_BMIB01000005.1"/>
</dbReference>
<dbReference type="PANTHER" id="PTHR42852">
    <property type="entry name" value="THIOL:DISULFIDE INTERCHANGE PROTEIN DSBE"/>
    <property type="match status" value="1"/>
</dbReference>
<dbReference type="PROSITE" id="PS51352">
    <property type="entry name" value="THIOREDOXIN_2"/>
    <property type="match status" value="1"/>
</dbReference>
<organism evidence="4 5">
    <name type="scientific">Filimonas zeae</name>
    <dbReference type="NCBI Taxonomy" id="1737353"/>
    <lineage>
        <taxon>Bacteria</taxon>
        <taxon>Pseudomonadati</taxon>
        <taxon>Bacteroidota</taxon>
        <taxon>Chitinophagia</taxon>
        <taxon>Chitinophagales</taxon>
        <taxon>Chitinophagaceae</taxon>
        <taxon>Filimonas</taxon>
    </lineage>
</organism>
<keyword evidence="1" id="KW-0676">Redox-active center</keyword>
<comment type="caution">
    <text evidence="4">The sequence shown here is derived from an EMBL/GenBank/DDBJ whole genome shotgun (WGS) entry which is preliminary data.</text>
</comment>
<dbReference type="InterPro" id="IPR000866">
    <property type="entry name" value="AhpC/TSA"/>
</dbReference>
<dbReference type="GO" id="GO:0016209">
    <property type="term" value="F:antioxidant activity"/>
    <property type="evidence" value="ECO:0007669"/>
    <property type="project" value="InterPro"/>
</dbReference>
<sequence length="490" mass="54622">MKRNFYVSFLLMAGFCQQAMGQTAANQRDSLNLYFGNLVKSENPADKALLQNKLYDLLKSKSEEDWLTARRFFYQIERINTSDSITKAAKVAFPLGAVVRDEEVSAVYNEKDPVAKEKKFKAWIAKFPPAKFGSDRIVYDYARNSVSSAYANADNVKKAIAYADMIETGPWKGEGWASPAQVFVKKGNFADAARLYKKAADNSYKYMTTLRNQPGAGFAASGFVSYSAALADLYYQQKKYDQALYYVRLAHDSSKTVRAGVNVTYAKVLMNLGKDKEAFDMIDASVKEGQATREMKDMLRTLYAKVKGSSDGYDDYMVAVNKALAEKTRAAFAKQMIKQPAPGFTLQDVNGQTVSLESLKGKIVVVDFWATWCGPCKRSFPSMKLAMNKYKDSSDVTFLFIHTWEKEENATENAKKYITDNNYPFQVLMDLKGADGVNKVVSSYKVSGIPTKFVIDKAGNVRFKFTGFTEGEDAGAEEVSAMVELAKKAG</sequence>
<dbReference type="InterPro" id="IPR017937">
    <property type="entry name" value="Thioredoxin_CS"/>
</dbReference>
<dbReference type="Gene3D" id="1.25.40.10">
    <property type="entry name" value="Tetratricopeptide repeat domain"/>
    <property type="match status" value="1"/>
</dbReference>
<protein>
    <recommendedName>
        <fullName evidence="3">Thioredoxin domain-containing protein</fullName>
    </recommendedName>
</protein>
<evidence type="ECO:0000313" key="5">
    <source>
        <dbReference type="Proteomes" id="UP000627292"/>
    </source>
</evidence>
<dbReference type="SUPFAM" id="SSF48452">
    <property type="entry name" value="TPR-like"/>
    <property type="match status" value="1"/>
</dbReference>
<evidence type="ECO:0000256" key="2">
    <source>
        <dbReference type="SAM" id="SignalP"/>
    </source>
</evidence>
<dbReference type="InterPro" id="IPR050553">
    <property type="entry name" value="Thioredoxin_ResA/DsbE_sf"/>
</dbReference>
<dbReference type="GO" id="GO:0016491">
    <property type="term" value="F:oxidoreductase activity"/>
    <property type="evidence" value="ECO:0007669"/>
    <property type="project" value="InterPro"/>
</dbReference>
<dbReference type="InterPro" id="IPR013766">
    <property type="entry name" value="Thioredoxin_domain"/>
</dbReference>
<proteinExistence type="predicted"/>